<dbReference type="InterPro" id="IPR029058">
    <property type="entry name" value="AB_hydrolase_fold"/>
</dbReference>
<feature type="region of interest" description="Disordered" evidence="1">
    <location>
        <begin position="172"/>
        <end position="198"/>
    </location>
</feature>
<name>A0A8H7EXA7_AGABI</name>
<sequence length="399" mass="44322">MPKLVHLVYIHGFQGNDTTFQSFPLDLQNYLSAHVPSHFDVKIRSSLYPTYKSVRPLSYATKNFLEWLQTQPQGPVILLGHSMGGLLAAEAATDSSNAPNERTGHSRIVAVIDFDTPFLGMHPHVIISGIASLLPKDRKTGGKKESEMNQHPAINIVPERVTDDWENFRQKAGTETLSPLTTSSSAYSPRSTPPSRSPSPFFDRVLDFASAYSDRSFVRRLKNHSDHPVSSGKQWVVEHLQFGGAMFDTSGLKDRYRRLVAWKDGTWVNYWTTTWGGASSEEGSEAGQLAYNDRGLLESGIIESSAPGTPSSLIDQEWRNHIKKSNETSGKKRGRHFIVLPTGLGKILGGERCWEKVVIRGVEDEVAAHCGIFIREQNLDYDGFLGRVGAKIIQLCEAL</sequence>
<feature type="domain" description="AB hydrolase-1" evidence="2">
    <location>
        <begin position="7"/>
        <end position="111"/>
    </location>
</feature>
<evidence type="ECO:0000313" key="4">
    <source>
        <dbReference type="Proteomes" id="UP000629468"/>
    </source>
</evidence>
<dbReference type="Gene3D" id="3.40.50.1820">
    <property type="entry name" value="alpha/beta hydrolase"/>
    <property type="match status" value="1"/>
</dbReference>
<dbReference type="PANTHER" id="PTHR47842:SF3">
    <property type="entry name" value="DUF676 DOMAIN-CONTAINING PROTEIN"/>
    <property type="match status" value="1"/>
</dbReference>
<organism evidence="3 4">
    <name type="scientific">Agaricus bisporus var. burnettii</name>
    <dbReference type="NCBI Taxonomy" id="192524"/>
    <lineage>
        <taxon>Eukaryota</taxon>
        <taxon>Fungi</taxon>
        <taxon>Dikarya</taxon>
        <taxon>Basidiomycota</taxon>
        <taxon>Agaricomycotina</taxon>
        <taxon>Agaricomycetes</taxon>
        <taxon>Agaricomycetidae</taxon>
        <taxon>Agaricales</taxon>
        <taxon>Agaricineae</taxon>
        <taxon>Agaricaceae</taxon>
        <taxon>Agaricus</taxon>
    </lineage>
</organism>
<protein>
    <recommendedName>
        <fullName evidence="2">AB hydrolase-1 domain-containing protein</fullName>
    </recommendedName>
</protein>
<dbReference type="Proteomes" id="UP000629468">
    <property type="component" value="Unassembled WGS sequence"/>
</dbReference>
<feature type="compositionally biased region" description="Low complexity" evidence="1">
    <location>
        <begin position="174"/>
        <end position="190"/>
    </location>
</feature>
<dbReference type="PANTHER" id="PTHR47842">
    <property type="entry name" value="EXPRESSED PROTEIN"/>
    <property type="match status" value="1"/>
</dbReference>
<accession>A0A8H7EXA7</accession>
<evidence type="ECO:0000256" key="1">
    <source>
        <dbReference type="SAM" id="MobiDB-lite"/>
    </source>
</evidence>
<dbReference type="EMBL" id="JABXXO010000012">
    <property type="protein sequence ID" value="KAF7762113.1"/>
    <property type="molecule type" value="Genomic_DNA"/>
</dbReference>
<comment type="caution">
    <text evidence="3">The sequence shown here is derived from an EMBL/GenBank/DDBJ whole genome shotgun (WGS) entry which is preliminary data.</text>
</comment>
<reference evidence="3 4" key="1">
    <citation type="journal article" name="Sci. Rep.">
        <title>Telomere-to-telomere assembled and centromere annotated genomes of the two main subspecies of the button mushroom Agaricus bisporus reveal especially polymorphic chromosome ends.</title>
        <authorList>
            <person name="Sonnenberg A.S.M."/>
            <person name="Sedaghat-Telgerd N."/>
            <person name="Lavrijssen B."/>
            <person name="Ohm R.A."/>
            <person name="Hendrickx P.M."/>
            <person name="Scholtmeijer K."/>
            <person name="Baars J.J.P."/>
            <person name="van Peer A."/>
        </authorList>
    </citation>
    <scope>NUCLEOTIDE SEQUENCE [LARGE SCALE GENOMIC DNA]</scope>
    <source>
        <strain evidence="3 4">H119_p4</strain>
    </source>
</reference>
<evidence type="ECO:0000259" key="2">
    <source>
        <dbReference type="Pfam" id="PF12697"/>
    </source>
</evidence>
<dbReference type="InterPro" id="IPR000073">
    <property type="entry name" value="AB_hydrolase_1"/>
</dbReference>
<dbReference type="AlphaFoldDB" id="A0A8H7EXA7"/>
<evidence type="ECO:0000313" key="3">
    <source>
        <dbReference type="EMBL" id="KAF7762113.1"/>
    </source>
</evidence>
<dbReference type="Pfam" id="PF12697">
    <property type="entry name" value="Abhydrolase_6"/>
    <property type="match status" value="1"/>
</dbReference>
<dbReference type="SUPFAM" id="SSF53474">
    <property type="entry name" value="alpha/beta-Hydrolases"/>
    <property type="match status" value="1"/>
</dbReference>
<gene>
    <name evidence="3" type="ORF">Agabi119p4_8706</name>
</gene>
<proteinExistence type="predicted"/>